<reference evidence="1 2" key="1">
    <citation type="submission" date="2015-09" db="EMBL/GenBank/DDBJ databases">
        <title>Bacillus cereus food isolates.</title>
        <authorList>
            <person name="Boekhorst J."/>
        </authorList>
    </citation>
    <scope>NUCLEOTIDE SEQUENCE [LARGE SCALE GENOMIC DNA]</scope>
    <source>
        <strain evidence="1 2">B4088</strain>
    </source>
</reference>
<proteinExistence type="predicted"/>
<dbReference type="RefSeq" id="WP_063263117.1">
    <property type="nucleotide sequence ID" value="NZ_LJKE01000108.1"/>
</dbReference>
<dbReference type="PATRIC" id="fig|1396.535.peg.744"/>
<gene>
    <name evidence="1" type="ORF">B4088_5652</name>
</gene>
<sequence>MDIKNEINHIQKRLLERLNVKNRSTLFIIIEAISQQAYAKASFVVSQKNSTLAIKCGVTASTISRNLKKIKDKCADLVQIEQNRNVSEQFASLVFTLIPQEKGDPKTVQPLECQTVVSNGEQTEQCNDDTECHDIAESPSSCFSTHSVVYSSNHNNNLNTSIVNKEDVIQNDIIHEEYVHARKNGISRKMFSKVIDEIKNKNNIRNLKSYIRGTINNIINHIAFRDGTKIYDNPMNQFFYQWLNE</sequence>
<evidence type="ECO:0000313" key="1">
    <source>
        <dbReference type="EMBL" id="KZD54549.1"/>
    </source>
</evidence>
<evidence type="ECO:0000313" key="2">
    <source>
        <dbReference type="Proteomes" id="UP000076482"/>
    </source>
</evidence>
<accession>A0A164L389</accession>
<dbReference type="AlphaFoldDB" id="A0A164L389"/>
<protein>
    <submittedName>
        <fullName evidence="1">Uncharacterized protein</fullName>
    </submittedName>
</protein>
<dbReference type="Proteomes" id="UP000076482">
    <property type="component" value="Unassembled WGS sequence"/>
</dbReference>
<comment type="caution">
    <text evidence="1">The sequence shown here is derived from an EMBL/GenBank/DDBJ whole genome shotgun (WGS) entry which is preliminary data.</text>
</comment>
<organism evidence="1 2">
    <name type="scientific">Bacillus cereus</name>
    <dbReference type="NCBI Taxonomy" id="1396"/>
    <lineage>
        <taxon>Bacteria</taxon>
        <taxon>Bacillati</taxon>
        <taxon>Bacillota</taxon>
        <taxon>Bacilli</taxon>
        <taxon>Bacillales</taxon>
        <taxon>Bacillaceae</taxon>
        <taxon>Bacillus</taxon>
        <taxon>Bacillus cereus group</taxon>
    </lineage>
</organism>
<name>A0A164L389_BACCE</name>
<dbReference type="EMBL" id="LJKE01000108">
    <property type="protein sequence ID" value="KZD54549.1"/>
    <property type="molecule type" value="Genomic_DNA"/>
</dbReference>